<evidence type="ECO:0000313" key="4">
    <source>
        <dbReference type="Proteomes" id="UP000298663"/>
    </source>
</evidence>
<dbReference type="Proteomes" id="UP000298663">
    <property type="component" value="Unassembled WGS sequence"/>
</dbReference>
<evidence type="ECO:0000313" key="3">
    <source>
        <dbReference type="EMBL" id="TKR57591.1"/>
    </source>
</evidence>
<proteinExistence type="predicted"/>
<name>A0A4U5LNW6_STECR</name>
<reference evidence="3 4" key="1">
    <citation type="journal article" date="2015" name="Genome Biol.">
        <title>Comparative genomics of Steinernema reveals deeply conserved gene regulatory networks.</title>
        <authorList>
            <person name="Dillman A.R."/>
            <person name="Macchietto M."/>
            <person name="Porter C.F."/>
            <person name="Rogers A."/>
            <person name="Williams B."/>
            <person name="Antoshechkin I."/>
            <person name="Lee M.M."/>
            <person name="Goodwin Z."/>
            <person name="Lu X."/>
            <person name="Lewis E.E."/>
            <person name="Goodrich-Blair H."/>
            <person name="Stock S.P."/>
            <person name="Adams B.J."/>
            <person name="Sternberg P.W."/>
            <person name="Mortazavi A."/>
        </authorList>
    </citation>
    <scope>NUCLEOTIDE SEQUENCE [LARGE SCALE GENOMIC DNA]</scope>
    <source>
        <strain evidence="3 4">ALL</strain>
    </source>
</reference>
<dbReference type="AlphaFoldDB" id="A0A4U5LNW6"/>
<feature type="region of interest" description="Disordered" evidence="2">
    <location>
        <begin position="425"/>
        <end position="465"/>
    </location>
</feature>
<evidence type="ECO:0000256" key="1">
    <source>
        <dbReference type="SAM" id="Coils"/>
    </source>
</evidence>
<protein>
    <submittedName>
        <fullName evidence="3">Uncharacterized protein</fullName>
    </submittedName>
</protein>
<comment type="caution">
    <text evidence="3">The sequence shown here is derived from an EMBL/GenBank/DDBJ whole genome shotgun (WGS) entry which is preliminary data.</text>
</comment>
<keyword evidence="1" id="KW-0175">Coiled coil</keyword>
<sequence>MSAGNDNITAVELPIPDTEIMLILPTQVEIDAVGREGELLKLLPGNDHLTKAAKANLFKTKAWTSRIRQKKEEEWDSWLQNHFEEHGSKHAELVQKYSEIEIAAVFTLYGALGLSALTETLDLVNIEVNVPRRFKEEGIKAFPPHKRAKAKKDSEEFVARLRAQRERQNQILNSLIFIVNFGKNLEKMVEARKIERDTLIEETLKPVFEDVKKEKTFPKVRGGKSLNEVMDTFIPAKPEAFKDDMATLSDRIGDIRLLDPMDMAPRSSQTGKKSTAINFFDLDIMDEYDLLERQFEEASGIAQPKYSKKEKAAYAKIYEKLKSHLPKVTEKLKLEAKIEPHEVPAWVFDNLLEVIKEDDIESDEEWQDRPFSEDEDLNFVVMKPYPNDERQRSLDREIANILVTTPAFPDKSPLLTEASEPVTGIFMPPSRSNSRPMVARPRVRVSEPVEDLPPARKRSKSPYGHMVERPEDTFARKVARKLQVPETRTIPNRMVRKPKLLQPEPEPVDIDGNVLNSIEDVSMIAFLSKSKKDRSPKNDKPRTVQVKEEPGEVFLPRFQASQRAVAIKEEPVNISLFFEPDVPPTPAFQASKSDHSRTQNYPRVKLPISSRAQETIITDKLTGWLEFPDYNDPRATRQVIVPMRPRKKKGEFIFCNTEVRFFRVTKPEYIDRLAKDSEEHFVPLSKAKLIIDPPRGALVPHKVVPKGKQKPLQALFLQCPSSDEPFPAVVLSKLTIRPETTRVHHEYRHALDWALTHDTRGTMILADDILARLNPELFHAASWNPVNPDDHWWSSLVCACGPVRSKNVVQDIFKYMARKLKENRLADYRVSRVVWVFSYEYFIREELGFNFLETVEKNLMSLESLFGKTYMEESTRPTHKGSFLYKLKSESDYGPFTEINKHFYNEVPAVKITLVTIPAYGSFARKFKKINDKLKTLAKELNAKSRKKNLERNPVFEILDWAEAAEGMSTVAFMSSRINNKVVIL</sequence>
<feature type="coiled-coil region" evidence="1">
    <location>
        <begin position="924"/>
        <end position="951"/>
    </location>
</feature>
<keyword evidence="4" id="KW-1185">Reference proteome</keyword>
<evidence type="ECO:0000256" key="2">
    <source>
        <dbReference type="SAM" id="MobiDB-lite"/>
    </source>
</evidence>
<dbReference type="EMBL" id="AZBU02000014">
    <property type="protein sequence ID" value="TKR57591.1"/>
    <property type="molecule type" value="Genomic_DNA"/>
</dbReference>
<gene>
    <name evidence="3" type="ORF">L596_030272</name>
</gene>
<reference evidence="3 4" key="2">
    <citation type="journal article" date="2019" name="G3 (Bethesda)">
        <title>Hybrid Assembly of the Genome of the Entomopathogenic Nematode Steinernema carpocapsae Identifies the X-Chromosome.</title>
        <authorList>
            <person name="Serra L."/>
            <person name="Macchietto M."/>
            <person name="Macias-Munoz A."/>
            <person name="McGill C.J."/>
            <person name="Rodriguez I.M."/>
            <person name="Rodriguez B."/>
            <person name="Murad R."/>
            <person name="Mortazavi A."/>
        </authorList>
    </citation>
    <scope>NUCLEOTIDE SEQUENCE [LARGE SCALE GENOMIC DNA]</scope>
    <source>
        <strain evidence="3 4">ALL</strain>
    </source>
</reference>
<organism evidence="3 4">
    <name type="scientific">Steinernema carpocapsae</name>
    <name type="common">Entomopathogenic nematode</name>
    <dbReference type="NCBI Taxonomy" id="34508"/>
    <lineage>
        <taxon>Eukaryota</taxon>
        <taxon>Metazoa</taxon>
        <taxon>Ecdysozoa</taxon>
        <taxon>Nematoda</taxon>
        <taxon>Chromadorea</taxon>
        <taxon>Rhabditida</taxon>
        <taxon>Tylenchina</taxon>
        <taxon>Panagrolaimomorpha</taxon>
        <taxon>Strongyloidoidea</taxon>
        <taxon>Steinernematidae</taxon>
        <taxon>Steinernema</taxon>
    </lineage>
</organism>
<accession>A0A4U5LNW6</accession>